<feature type="signal peptide" evidence="1">
    <location>
        <begin position="1"/>
        <end position="16"/>
    </location>
</feature>
<sequence length="109" mass="12367">MYRCCPLTFLCYHCAASCFLLADLGLHRRKKGYLDAHVGCYYPTQCLTTIDAGIVSLVWRHAAFSERCICFVPFLDHKNTGSKFVSFATVGLTRNKRGTWENIALLLVR</sequence>
<reference evidence="3" key="1">
    <citation type="journal article" date="2010" name="PLoS Negl. Trop. Dis.">
        <title>The genome sequence of Trypanosoma brucei gambiense, causative agent of chronic human african trypanosomiasis.</title>
        <authorList>
            <person name="Jackson A.P."/>
            <person name="Sanders M."/>
            <person name="Berry A."/>
            <person name="McQuillan J."/>
            <person name="Aslett M.A."/>
            <person name="Quail M.A."/>
            <person name="Chukualim B."/>
            <person name="Capewell P."/>
            <person name="MacLeod A."/>
            <person name="Melville S.E."/>
            <person name="Gibson W."/>
            <person name="Barry J.D."/>
            <person name="Berriman M."/>
            <person name="Hertz-Fowler C."/>
        </authorList>
    </citation>
    <scope>NUCLEOTIDE SEQUENCE [LARGE SCALE GENOMIC DNA]</scope>
    <source>
        <strain evidence="3">MHOM/CI/86/DAL972</strain>
    </source>
</reference>
<dbReference type="Proteomes" id="UP000002316">
    <property type="component" value="Chromosome 1"/>
</dbReference>
<dbReference type="KEGG" id="tbg:TbgDal_I1700"/>
<evidence type="ECO:0008006" key="4">
    <source>
        <dbReference type="Google" id="ProtNLM"/>
    </source>
</evidence>
<evidence type="ECO:0000256" key="1">
    <source>
        <dbReference type="SAM" id="SignalP"/>
    </source>
</evidence>
<dbReference type="AlphaFoldDB" id="C9ZIK4"/>
<dbReference type="EMBL" id="FN554964">
    <property type="protein sequence ID" value="CBH08996.1"/>
    <property type="molecule type" value="Genomic_DNA"/>
</dbReference>
<dbReference type="RefSeq" id="XP_011771437.1">
    <property type="nucleotide sequence ID" value="XM_011773135.1"/>
</dbReference>
<evidence type="ECO:0000313" key="2">
    <source>
        <dbReference type="EMBL" id="CBH08996.1"/>
    </source>
</evidence>
<accession>C9ZIK4</accession>
<organism evidence="2 3">
    <name type="scientific">Trypanosoma brucei gambiense (strain MHOM/CI/86/DAL972)</name>
    <dbReference type="NCBI Taxonomy" id="679716"/>
    <lineage>
        <taxon>Eukaryota</taxon>
        <taxon>Discoba</taxon>
        <taxon>Euglenozoa</taxon>
        <taxon>Kinetoplastea</taxon>
        <taxon>Metakinetoplastina</taxon>
        <taxon>Trypanosomatida</taxon>
        <taxon>Trypanosomatidae</taxon>
        <taxon>Trypanosoma</taxon>
    </lineage>
</organism>
<name>C9ZIK4_TRYB9</name>
<evidence type="ECO:0000313" key="3">
    <source>
        <dbReference type="Proteomes" id="UP000002316"/>
    </source>
</evidence>
<keyword evidence="1" id="KW-0732">Signal</keyword>
<feature type="chain" id="PRO_5003004564" description="T. brucei spp.-specific protein" evidence="1">
    <location>
        <begin position="17"/>
        <end position="109"/>
    </location>
</feature>
<proteinExistence type="predicted"/>
<protein>
    <recommendedName>
        <fullName evidence="4">T. brucei spp.-specific protein</fullName>
    </recommendedName>
</protein>
<gene>
    <name evidence="2" type="ORF">TbgDal_I1700</name>
</gene>
<dbReference type="GeneID" id="23858234"/>